<sequence>MTAEPYAELEAALIPLRAAHPGITNQEAAPLLPEHLRKQLWERAVDRYLEDKLTEVAE</sequence>
<accession>A0A919T5G0</accession>
<protein>
    <submittedName>
        <fullName evidence="1">Uncharacterized protein</fullName>
    </submittedName>
</protein>
<dbReference type="EMBL" id="BOQN01000018">
    <property type="protein sequence ID" value="GIM89709.1"/>
    <property type="molecule type" value="Genomic_DNA"/>
</dbReference>
<gene>
    <name evidence="1" type="ORF">Ato02nite_015020</name>
</gene>
<evidence type="ECO:0000313" key="2">
    <source>
        <dbReference type="Proteomes" id="UP000677082"/>
    </source>
</evidence>
<dbReference type="RefSeq" id="WP_213005673.1">
    <property type="nucleotide sequence ID" value="NZ_BOQN01000018.1"/>
</dbReference>
<dbReference type="AlphaFoldDB" id="A0A919T5G0"/>
<organism evidence="1 2">
    <name type="scientific">Paractinoplanes toevensis</name>
    <dbReference type="NCBI Taxonomy" id="571911"/>
    <lineage>
        <taxon>Bacteria</taxon>
        <taxon>Bacillati</taxon>
        <taxon>Actinomycetota</taxon>
        <taxon>Actinomycetes</taxon>
        <taxon>Micromonosporales</taxon>
        <taxon>Micromonosporaceae</taxon>
        <taxon>Paractinoplanes</taxon>
    </lineage>
</organism>
<reference evidence="1 2" key="1">
    <citation type="submission" date="2021-03" db="EMBL/GenBank/DDBJ databases">
        <title>Whole genome shotgun sequence of Actinoplanes toevensis NBRC 105298.</title>
        <authorList>
            <person name="Komaki H."/>
            <person name="Tamura T."/>
        </authorList>
    </citation>
    <scope>NUCLEOTIDE SEQUENCE [LARGE SCALE GENOMIC DNA]</scope>
    <source>
        <strain evidence="1 2">NBRC 105298</strain>
    </source>
</reference>
<keyword evidence="2" id="KW-1185">Reference proteome</keyword>
<proteinExistence type="predicted"/>
<dbReference type="Proteomes" id="UP000677082">
    <property type="component" value="Unassembled WGS sequence"/>
</dbReference>
<name>A0A919T5G0_9ACTN</name>
<comment type="caution">
    <text evidence="1">The sequence shown here is derived from an EMBL/GenBank/DDBJ whole genome shotgun (WGS) entry which is preliminary data.</text>
</comment>
<evidence type="ECO:0000313" key="1">
    <source>
        <dbReference type="EMBL" id="GIM89709.1"/>
    </source>
</evidence>